<protein>
    <recommendedName>
        <fullName evidence="1">HTH luxR-type domain-containing protein</fullName>
    </recommendedName>
</protein>
<dbReference type="InterPro" id="IPR000792">
    <property type="entry name" value="Tscrpt_reg_LuxR_C"/>
</dbReference>
<dbReference type="InterPro" id="IPR016032">
    <property type="entry name" value="Sig_transdc_resp-reg_C-effctor"/>
</dbReference>
<evidence type="ECO:0000313" key="2">
    <source>
        <dbReference type="EMBL" id="KKK96123.1"/>
    </source>
</evidence>
<sequence length="75" mass="7975">MTTDIKQARNGHLTPRQLAILNLMKLGMSDKAIALELGVTPGAVANRISHGVLPRLGAVNRAHAVYLGMKLGFVS</sequence>
<feature type="domain" description="HTH luxR-type" evidence="1">
    <location>
        <begin position="6"/>
        <end position="72"/>
    </location>
</feature>
<dbReference type="PROSITE" id="PS50043">
    <property type="entry name" value="HTH_LUXR_2"/>
    <property type="match status" value="1"/>
</dbReference>
<comment type="caution">
    <text evidence="2">The sequence shown here is derived from an EMBL/GenBank/DDBJ whole genome shotgun (WGS) entry which is preliminary data.</text>
</comment>
<dbReference type="AlphaFoldDB" id="A0A0F8ZQM2"/>
<dbReference type="InterPro" id="IPR036388">
    <property type="entry name" value="WH-like_DNA-bd_sf"/>
</dbReference>
<name>A0A0F8ZQM2_9ZZZZ</name>
<dbReference type="SMART" id="SM00421">
    <property type="entry name" value="HTH_LUXR"/>
    <property type="match status" value="1"/>
</dbReference>
<organism evidence="2">
    <name type="scientific">marine sediment metagenome</name>
    <dbReference type="NCBI Taxonomy" id="412755"/>
    <lineage>
        <taxon>unclassified sequences</taxon>
        <taxon>metagenomes</taxon>
        <taxon>ecological metagenomes</taxon>
    </lineage>
</organism>
<evidence type="ECO:0000259" key="1">
    <source>
        <dbReference type="PROSITE" id="PS50043"/>
    </source>
</evidence>
<accession>A0A0F8ZQM2</accession>
<dbReference type="Pfam" id="PF00196">
    <property type="entry name" value="GerE"/>
    <property type="match status" value="1"/>
</dbReference>
<reference evidence="2" key="1">
    <citation type="journal article" date="2015" name="Nature">
        <title>Complex archaea that bridge the gap between prokaryotes and eukaryotes.</title>
        <authorList>
            <person name="Spang A."/>
            <person name="Saw J.H."/>
            <person name="Jorgensen S.L."/>
            <person name="Zaremba-Niedzwiedzka K."/>
            <person name="Martijn J."/>
            <person name="Lind A.E."/>
            <person name="van Eijk R."/>
            <person name="Schleper C."/>
            <person name="Guy L."/>
            <person name="Ettema T.J."/>
        </authorList>
    </citation>
    <scope>NUCLEOTIDE SEQUENCE</scope>
</reference>
<dbReference type="EMBL" id="LAZR01046614">
    <property type="protein sequence ID" value="KKK96123.1"/>
    <property type="molecule type" value="Genomic_DNA"/>
</dbReference>
<dbReference type="SUPFAM" id="SSF46894">
    <property type="entry name" value="C-terminal effector domain of the bipartite response regulators"/>
    <property type="match status" value="1"/>
</dbReference>
<dbReference type="GO" id="GO:0006355">
    <property type="term" value="P:regulation of DNA-templated transcription"/>
    <property type="evidence" value="ECO:0007669"/>
    <property type="project" value="InterPro"/>
</dbReference>
<dbReference type="GO" id="GO:0003677">
    <property type="term" value="F:DNA binding"/>
    <property type="evidence" value="ECO:0007669"/>
    <property type="project" value="InterPro"/>
</dbReference>
<gene>
    <name evidence="2" type="ORF">LCGC14_2665940</name>
</gene>
<dbReference type="Gene3D" id="1.10.10.10">
    <property type="entry name" value="Winged helix-like DNA-binding domain superfamily/Winged helix DNA-binding domain"/>
    <property type="match status" value="1"/>
</dbReference>
<proteinExistence type="predicted"/>